<accession>A0A545T8Y9</accession>
<dbReference type="SUPFAM" id="SSF55729">
    <property type="entry name" value="Acyl-CoA N-acyltransferases (Nat)"/>
    <property type="match status" value="1"/>
</dbReference>
<dbReference type="EMBL" id="VIKR01000003">
    <property type="protein sequence ID" value="TQV73684.1"/>
    <property type="molecule type" value="Genomic_DNA"/>
</dbReference>
<dbReference type="InterPro" id="IPR000182">
    <property type="entry name" value="GNAT_dom"/>
</dbReference>
<feature type="domain" description="N-acetyltransferase" evidence="1">
    <location>
        <begin position="4"/>
        <end position="149"/>
    </location>
</feature>
<evidence type="ECO:0000313" key="2">
    <source>
        <dbReference type="EMBL" id="TQV73684.1"/>
    </source>
</evidence>
<dbReference type="RefSeq" id="WP_142942392.1">
    <property type="nucleotide sequence ID" value="NZ_VIKR01000003.1"/>
</dbReference>
<sequence>MQKIQFTRYQPQFFDTCLQIFDSNIGDYFALHERQDFIDFLNQLTDEDQYYVGLYDNQVVCSGGWGQKSDGCYLRWGMLDKGKHKLGLGRQLLEFRLNKIKSDCGDVDVLITTSSAAQGFFRHYGFETMETTVNGIAEGLDQVEMRKRG</sequence>
<name>A0A545T8Y9_9GAMM</name>
<dbReference type="GO" id="GO:0016747">
    <property type="term" value="F:acyltransferase activity, transferring groups other than amino-acyl groups"/>
    <property type="evidence" value="ECO:0007669"/>
    <property type="project" value="InterPro"/>
</dbReference>
<keyword evidence="3" id="KW-1185">Reference proteome</keyword>
<gene>
    <name evidence="2" type="ORF">FLL45_12485</name>
</gene>
<dbReference type="PROSITE" id="PS51186">
    <property type="entry name" value="GNAT"/>
    <property type="match status" value="1"/>
</dbReference>
<keyword evidence="2" id="KW-0808">Transferase</keyword>
<dbReference type="Pfam" id="PF13673">
    <property type="entry name" value="Acetyltransf_10"/>
    <property type="match status" value="1"/>
</dbReference>
<proteinExistence type="predicted"/>
<organism evidence="2 3">
    <name type="scientific">Aliikangiella marina</name>
    <dbReference type="NCBI Taxonomy" id="1712262"/>
    <lineage>
        <taxon>Bacteria</taxon>
        <taxon>Pseudomonadati</taxon>
        <taxon>Pseudomonadota</taxon>
        <taxon>Gammaproteobacteria</taxon>
        <taxon>Oceanospirillales</taxon>
        <taxon>Pleioneaceae</taxon>
        <taxon>Aliikangiella</taxon>
    </lineage>
</organism>
<reference evidence="2 3" key="1">
    <citation type="submission" date="2019-06" db="EMBL/GenBank/DDBJ databases">
        <title>Draft genome of Aliikangiella marina GYP-15.</title>
        <authorList>
            <person name="Wang G."/>
        </authorList>
    </citation>
    <scope>NUCLEOTIDE SEQUENCE [LARGE SCALE GENOMIC DNA]</scope>
    <source>
        <strain evidence="2 3">GYP-15</strain>
    </source>
</reference>
<protein>
    <submittedName>
        <fullName evidence="2">GNAT family N-acetyltransferase</fullName>
    </submittedName>
</protein>
<dbReference type="InterPro" id="IPR016181">
    <property type="entry name" value="Acyl_CoA_acyltransferase"/>
</dbReference>
<dbReference type="Proteomes" id="UP000317839">
    <property type="component" value="Unassembled WGS sequence"/>
</dbReference>
<dbReference type="AlphaFoldDB" id="A0A545T8Y9"/>
<comment type="caution">
    <text evidence="2">The sequence shown here is derived from an EMBL/GenBank/DDBJ whole genome shotgun (WGS) entry which is preliminary data.</text>
</comment>
<evidence type="ECO:0000313" key="3">
    <source>
        <dbReference type="Proteomes" id="UP000317839"/>
    </source>
</evidence>
<evidence type="ECO:0000259" key="1">
    <source>
        <dbReference type="PROSITE" id="PS51186"/>
    </source>
</evidence>
<dbReference type="OrthoDB" id="2380306at2"/>
<dbReference type="Gene3D" id="3.40.630.30">
    <property type="match status" value="1"/>
</dbReference>